<gene>
    <name evidence="1" type="ORF">C6Q15_30475</name>
</gene>
<dbReference type="AlphaFoldDB" id="A0A1B4U3A0"/>
<evidence type="ECO:0000313" key="2">
    <source>
        <dbReference type="Proteomes" id="UP000238982"/>
    </source>
</evidence>
<dbReference type="EMBL" id="PVGH01000116">
    <property type="protein sequence ID" value="PRF53326.1"/>
    <property type="molecule type" value="Genomic_DNA"/>
</dbReference>
<comment type="caution">
    <text evidence="1">The sequence shown here is derived from an EMBL/GenBank/DDBJ whole genome shotgun (WGS) entry which is preliminary data.</text>
</comment>
<protein>
    <submittedName>
        <fullName evidence="1">Uncharacterized protein</fullName>
    </submittedName>
</protein>
<proteinExistence type="predicted"/>
<name>A0A1B4U3A0_9BURK</name>
<accession>A0A1B4U3A0</accession>
<reference evidence="1 2" key="1">
    <citation type="submission" date="2018-03" db="EMBL/GenBank/DDBJ databases">
        <authorList>
            <person name="Keele B.F."/>
        </authorList>
    </citation>
    <scope>NUCLEOTIDE SEQUENCE [LARGE SCALE GENOMIC DNA]</scope>
    <source>
        <strain evidence="1 2">AU19729</strain>
    </source>
</reference>
<sequence>MQQPPEPRARASNMKKLMQYLRTLHRLDRTLVARACALLSMAALLYLMWPSAEIARLAMESTLR</sequence>
<evidence type="ECO:0000313" key="1">
    <source>
        <dbReference type="EMBL" id="PRF53326.1"/>
    </source>
</evidence>
<dbReference type="Proteomes" id="UP000238982">
    <property type="component" value="Unassembled WGS sequence"/>
</dbReference>
<organism evidence="1 2">
    <name type="scientific">Burkholderia multivorans</name>
    <dbReference type="NCBI Taxonomy" id="87883"/>
    <lineage>
        <taxon>Bacteria</taxon>
        <taxon>Pseudomonadati</taxon>
        <taxon>Pseudomonadota</taxon>
        <taxon>Betaproteobacteria</taxon>
        <taxon>Burkholderiales</taxon>
        <taxon>Burkholderiaceae</taxon>
        <taxon>Burkholderia</taxon>
        <taxon>Burkholderia cepacia complex</taxon>
    </lineage>
</organism>